<protein>
    <submittedName>
        <fullName evidence="9">ABC transporter permease</fullName>
    </submittedName>
</protein>
<dbReference type="PROSITE" id="PS50928">
    <property type="entry name" value="ABC_TM1"/>
    <property type="match status" value="1"/>
</dbReference>
<dbReference type="SUPFAM" id="SSF161098">
    <property type="entry name" value="MetI-like"/>
    <property type="match status" value="1"/>
</dbReference>
<feature type="transmembrane region" description="Helical" evidence="7">
    <location>
        <begin position="95"/>
        <end position="114"/>
    </location>
</feature>
<dbReference type="RefSeq" id="WP_122824053.1">
    <property type="nucleotide sequence ID" value="NZ_CP033325.1"/>
</dbReference>
<dbReference type="Proteomes" id="UP001595955">
    <property type="component" value="Unassembled WGS sequence"/>
</dbReference>
<evidence type="ECO:0000256" key="3">
    <source>
        <dbReference type="ARBA" id="ARBA00022475"/>
    </source>
</evidence>
<dbReference type="PANTHER" id="PTHR30151">
    <property type="entry name" value="ALKANE SULFONATE ABC TRANSPORTER-RELATED, MEMBRANE SUBUNIT"/>
    <property type="match status" value="1"/>
</dbReference>
<dbReference type="InterPro" id="IPR035906">
    <property type="entry name" value="MetI-like_sf"/>
</dbReference>
<keyword evidence="4 7" id="KW-0812">Transmembrane</keyword>
<evidence type="ECO:0000259" key="8">
    <source>
        <dbReference type="PROSITE" id="PS50928"/>
    </source>
</evidence>
<evidence type="ECO:0000256" key="6">
    <source>
        <dbReference type="ARBA" id="ARBA00023136"/>
    </source>
</evidence>
<name>A0ABV9D8V7_9MICO</name>
<evidence type="ECO:0000256" key="7">
    <source>
        <dbReference type="RuleBase" id="RU363032"/>
    </source>
</evidence>
<comment type="similarity">
    <text evidence="7">Belongs to the binding-protein-dependent transport system permease family.</text>
</comment>
<keyword evidence="6 7" id="KW-0472">Membrane</keyword>
<gene>
    <name evidence="9" type="ORF">ACFO3F_07310</name>
</gene>
<proteinExistence type="inferred from homology"/>
<feature type="transmembrane region" description="Helical" evidence="7">
    <location>
        <begin position="120"/>
        <end position="137"/>
    </location>
</feature>
<evidence type="ECO:0000256" key="1">
    <source>
        <dbReference type="ARBA" id="ARBA00004651"/>
    </source>
</evidence>
<evidence type="ECO:0000256" key="2">
    <source>
        <dbReference type="ARBA" id="ARBA00022448"/>
    </source>
</evidence>
<evidence type="ECO:0000313" key="10">
    <source>
        <dbReference type="Proteomes" id="UP001595955"/>
    </source>
</evidence>
<evidence type="ECO:0000256" key="4">
    <source>
        <dbReference type="ARBA" id="ARBA00022692"/>
    </source>
</evidence>
<keyword evidence="3" id="KW-1003">Cell membrane</keyword>
<feature type="transmembrane region" description="Helical" evidence="7">
    <location>
        <begin position="179"/>
        <end position="205"/>
    </location>
</feature>
<feature type="transmembrane region" description="Helical" evidence="7">
    <location>
        <begin position="61"/>
        <end position="83"/>
    </location>
</feature>
<dbReference type="EMBL" id="JBHSGF010000004">
    <property type="protein sequence ID" value="MFC4555052.1"/>
    <property type="molecule type" value="Genomic_DNA"/>
</dbReference>
<evidence type="ECO:0000313" key="9">
    <source>
        <dbReference type="EMBL" id="MFC4555052.1"/>
    </source>
</evidence>
<comment type="subcellular location">
    <subcellularLocation>
        <location evidence="1 7">Cell membrane</location>
        <topology evidence="1 7">Multi-pass membrane protein</topology>
    </subcellularLocation>
</comment>
<evidence type="ECO:0000256" key="5">
    <source>
        <dbReference type="ARBA" id="ARBA00022989"/>
    </source>
</evidence>
<dbReference type="PANTHER" id="PTHR30151:SF0">
    <property type="entry name" value="ABC TRANSPORTER PERMEASE PROTEIN MJ0413-RELATED"/>
    <property type="match status" value="1"/>
</dbReference>
<sequence length="251" mass="26755">MTRRALLGALGAVLAVAAWWVTSSTSVNPYYPPLSRVLANLYEYWLTGAGTVHLLSSVRNLAVGLGLAIGLGIVVGMLVGQVRTLDRAVSPTFEFVRAIPATALVPFAMMLFGLGTSMKISIIALGCFFPVLLNVIDGCRHLPAALRDTTRTFGITGLFRQTHVVAPAIYPRAAAGIRIAIPLALILVVTSEMTGSSTGIGYVLVTAQSSFNLVGVWAAILLLGLLGVLLNLLFDAVERLGNRRYHLQRGR</sequence>
<organism evidence="9 10">
    <name type="scientific">Georgenia faecalis</name>
    <dbReference type="NCBI Taxonomy" id="2483799"/>
    <lineage>
        <taxon>Bacteria</taxon>
        <taxon>Bacillati</taxon>
        <taxon>Actinomycetota</taxon>
        <taxon>Actinomycetes</taxon>
        <taxon>Micrococcales</taxon>
        <taxon>Bogoriellaceae</taxon>
        <taxon>Georgenia</taxon>
    </lineage>
</organism>
<feature type="domain" description="ABC transmembrane type-1" evidence="8">
    <location>
        <begin position="54"/>
        <end position="238"/>
    </location>
</feature>
<feature type="transmembrane region" description="Helical" evidence="7">
    <location>
        <begin position="211"/>
        <end position="234"/>
    </location>
</feature>
<keyword evidence="5 7" id="KW-1133">Transmembrane helix</keyword>
<comment type="caution">
    <text evidence="9">The sequence shown here is derived from an EMBL/GenBank/DDBJ whole genome shotgun (WGS) entry which is preliminary data.</text>
</comment>
<accession>A0ABV9D8V7</accession>
<dbReference type="InterPro" id="IPR000515">
    <property type="entry name" value="MetI-like"/>
</dbReference>
<dbReference type="Pfam" id="PF00528">
    <property type="entry name" value="BPD_transp_1"/>
    <property type="match status" value="1"/>
</dbReference>
<reference evidence="10" key="1">
    <citation type="journal article" date="2019" name="Int. J. Syst. Evol. Microbiol.">
        <title>The Global Catalogue of Microorganisms (GCM) 10K type strain sequencing project: providing services to taxonomists for standard genome sequencing and annotation.</title>
        <authorList>
            <consortium name="The Broad Institute Genomics Platform"/>
            <consortium name="The Broad Institute Genome Sequencing Center for Infectious Disease"/>
            <person name="Wu L."/>
            <person name="Ma J."/>
        </authorList>
    </citation>
    <scope>NUCLEOTIDE SEQUENCE [LARGE SCALE GENOMIC DNA]</scope>
    <source>
        <strain evidence="10">JCM 3369</strain>
    </source>
</reference>
<keyword evidence="10" id="KW-1185">Reference proteome</keyword>
<keyword evidence="2 7" id="KW-0813">Transport</keyword>
<dbReference type="Gene3D" id="1.10.3720.10">
    <property type="entry name" value="MetI-like"/>
    <property type="match status" value="1"/>
</dbReference>